<proteinExistence type="predicted"/>
<dbReference type="Pfam" id="PF07813">
    <property type="entry name" value="LTXXQ"/>
    <property type="match status" value="1"/>
</dbReference>
<keyword evidence="1" id="KW-0732">Signal</keyword>
<reference evidence="2 3" key="2">
    <citation type="submission" date="2019-09" db="EMBL/GenBank/DDBJ databases">
        <title>Taxonomic note: a critical rebuttal of the proposed division of the genus Arcobacter into six genera, emended descriptions of Arcobacter anaerophilus and the genus Arcobacter, and an assessment of genus-level boundaries for Epsilonproteobacteria using in silico genomic comparator tools.</title>
        <authorList>
            <person name="On S.L.W."/>
            <person name="Miller W.G."/>
            <person name="Biggs P."/>
            <person name="Cornelius A."/>
            <person name="Vandamme P."/>
        </authorList>
    </citation>
    <scope>NUCLEOTIDE SEQUENCE [LARGE SCALE GENOMIC DNA]</scope>
    <source>
        <strain evidence="2 3">CCUG 56899</strain>
    </source>
</reference>
<evidence type="ECO:0000256" key="1">
    <source>
        <dbReference type="SAM" id="SignalP"/>
    </source>
</evidence>
<reference evidence="2 3" key="1">
    <citation type="submission" date="2019-09" db="EMBL/GenBank/DDBJ databases">
        <title>Complete genome sequencing of four Arcobacter species reveals a diverse suite of mobile elements.</title>
        <authorList>
            <person name="Miller W.G."/>
            <person name="Yee E."/>
            <person name="Bono J.L."/>
        </authorList>
    </citation>
    <scope>NUCLEOTIDE SEQUENCE [LARGE SCALE GENOMIC DNA]</scope>
    <source>
        <strain evidence="2 3">CCUG 56899</strain>
    </source>
</reference>
<dbReference type="RefSeq" id="WP_066386883.1">
    <property type="nucleotide sequence ID" value="NZ_CP036246.2"/>
</dbReference>
<evidence type="ECO:0000313" key="2">
    <source>
        <dbReference type="EMBL" id="QEP41268.1"/>
    </source>
</evidence>
<dbReference type="KEGG" id="apoc:APORC_1701"/>
<sequence length="158" mass="18672">MKNIFTKKTVLALALVSTLSTALYAQNGQMRNNNSQDCYMQNGDRGMMNNKNSYNKSEMQGMYIFSQLSLTNDQKTKIREIVRESRAKMVHPYDAFTKNSFDKDKFIKMKKEQREQKIEIQAEIMEKAYKVLDAKQKEQLRVLLDIRKEKHNQRFSNK</sequence>
<evidence type="ECO:0000313" key="3">
    <source>
        <dbReference type="Proteomes" id="UP000322644"/>
    </source>
</evidence>
<organism evidence="2 3">
    <name type="scientific">Arcobacter porcinus</name>
    <dbReference type="NCBI Taxonomy" id="1935204"/>
    <lineage>
        <taxon>Bacteria</taxon>
        <taxon>Pseudomonadati</taxon>
        <taxon>Campylobacterota</taxon>
        <taxon>Epsilonproteobacteria</taxon>
        <taxon>Campylobacterales</taxon>
        <taxon>Arcobacteraceae</taxon>
        <taxon>Arcobacter</taxon>
    </lineage>
</organism>
<dbReference type="EMBL" id="CP036246">
    <property type="protein sequence ID" value="QEP41268.1"/>
    <property type="molecule type" value="Genomic_DNA"/>
</dbReference>
<name>A0A5C2HM13_9BACT</name>
<feature type="chain" id="PRO_5022720223" evidence="1">
    <location>
        <begin position="26"/>
        <end position="158"/>
    </location>
</feature>
<accession>A0A5C2HM13</accession>
<gene>
    <name evidence="2" type="ORF">APORC_1701</name>
</gene>
<feature type="signal peptide" evidence="1">
    <location>
        <begin position="1"/>
        <end position="25"/>
    </location>
</feature>
<dbReference type="InterPro" id="IPR012899">
    <property type="entry name" value="LTXXQ"/>
</dbReference>
<dbReference type="AlphaFoldDB" id="A0A5C2HM13"/>
<dbReference type="Proteomes" id="UP000322644">
    <property type="component" value="Chromosome"/>
</dbReference>
<dbReference type="Gene3D" id="1.20.120.1490">
    <property type="match status" value="1"/>
</dbReference>
<dbReference type="GO" id="GO:0042597">
    <property type="term" value="C:periplasmic space"/>
    <property type="evidence" value="ECO:0007669"/>
    <property type="project" value="InterPro"/>
</dbReference>
<protein>
    <submittedName>
        <fullName evidence="2">Putative periplasmic protein refolding chaperone, Spy/CpxP family (LTXXQ domains)</fullName>
    </submittedName>
</protein>